<gene>
    <name evidence="2" type="ORF">PRABACTJOHN_00873</name>
</gene>
<dbReference type="PANTHER" id="PTHR36842">
    <property type="entry name" value="PROTEIN TOLB HOMOLOG"/>
    <property type="match status" value="1"/>
</dbReference>
<dbReference type="Pfam" id="PF07676">
    <property type="entry name" value="PD40"/>
    <property type="match status" value="2"/>
</dbReference>
<sequence length="498" mass="57507">MLLIFIIKNLIHLCKVLLLTERDMKQLLFTLLAFFIYTGCTENRIASKQENTYPNIFPDYKEISIPINIAPLNFTVKNSSHIKAIFSNNNQPLFSIEGKNKIDIPLKKWRHIISRNIGKQIDISISIWNNSYPEGVQYKSFPIYITTDSIDPYIAYRLVEPGYESWHEMDIRQRALNCFKEEIIISSNMTEKGCVNCHSFCNYSPTDFMFHARTTPGGTIIIKNNQPVKVQLSQLGSSKEGTYPHWHPSGKYIIFSTNATRQSFYSRNPNLIEVYDLESDLILYDPVRNTVITDPRFNSPESFETFPAWAPDGKRLYYCTAPAKQLPKRLREVKYSICSVSFDPDSGSFGETIDTIYTAHNKSASFPRISPDNQYLLFTESDYATFPIWHKEADLKMISLQDSASVNTDILNSPDVESYHSWSSNGKWIIFSSRRLDGLYTRFFIAHLNKNGKFSKPFLLPQKDPDENNLRMKSFNIPEFIKDKITITRSQLDHTVTD</sequence>
<protein>
    <submittedName>
        <fullName evidence="2">WD40-like protein</fullName>
    </submittedName>
</protein>
<accession>B7B776</accession>
<proteinExistence type="inferred from homology"/>
<comment type="caution">
    <text evidence="2">The sequence shown here is derived from an EMBL/GenBank/DDBJ whole genome shotgun (WGS) entry which is preliminary data.</text>
</comment>
<dbReference type="Gene3D" id="2.120.10.30">
    <property type="entry name" value="TolB, C-terminal domain"/>
    <property type="match status" value="1"/>
</dbReference>
<reference evidence="2 3" key="1">
    <citation type="submission" date="2008-10" db="EMBL/GenBank/DDBJ databases">
        <title>Draft genome sequence of Parabacteroides johnsonii (DSM 18315).</title>
        <authorList>
            <person name="Sudarsanam P."/>
            <person name="Ley R."/>
            <person name="Guruge J."/>
            <person name="Turnbaugh P.J."/>
            <person name="Mahowald M."/>
            <person name="Liep D."/>
            <person name="Gordon J."/>
        </authorList>
    </citation>
    <scope>NUCLEOTIDE SEQUENCE [LARGE SCALE GENOMIC DNA]</scope>
    <source>
        <strain evidence="2 3">DSM 18315</strain>
    </source>
</reference>
<dbReference type="HOGENOM" id="CLU_042630_0_0_10"/>
<dbReference type="STRING" id="537006.PRABACTJOHN_00873"/>
<comment type="similarity">
    <text evidence="1">Belongs to the TolB family.</text>
</comment>
<dbReference type="InterPro" id="IPR011042">
    <property type="entry name" value="6-blade_b-propeller_TolB-like"/>
</dbReference>
<dbReference type="SUPFAM" id="SSF82171">
    <property type="entry name" value="DPP6 N-terminal domain-like"/>
    <property type="match status" value="1"/>
</dbReference>
<dbReference type="Proteomes" id="UP000005510">
    <property type="component" value="Unassembled WGS sequence"/>
</dbReference>
<dbReference type="AlphaFoldDB" id="B7B776"/>
<name>B7B776_9BACT</name>
<organism evidence="2 3">
    <name type="scientific">Parabacteroides johnsonii DSM 18315</name>
    <dbReference type="NCBI Taxonomy" id="537006"/>
    <lineage>
        <taxon>Bacteria</taxon>
        <taxon>Pseudomonadati</taxon>
        <taxon>Bacteroidota</taxon>
        <taxon>Bacteroidia</taxon>
        <taxon>Bacteroidales</taxon>
        <taxon>Tannerellaceae</taxon>
        <taxon>Parabacteroides</taxon>
    </lineage>
</organism>
<evidence type="ECO:0000256" key="1">
    <source>
        <dbReference type="ARBA" id="ARBA00009820"/>
    </source>
</evidence>
<evidence type="ECO:0000313" key="2">
    <source>
        <dbReference type="EMBL" id="EEC97735.1"/>
    </source>
</evidence>
<dbReference type="InterPro" id="IPR011659">
    <property type="entry name" value="WD40"/>
</dbReference>
<dbReference type="EMBL" id="ABYH01000058">
    <property type="protein sequence ID" value="EEC97735.1"/>
    <property type="molecule type" value="Genomic_DNA"/>
</dbReference>
<reference evidence="2 3" key="2">
    <citation type="submission" date="2008-10" db="EMBL/GenBank/DDBJ databases">
        <authorList>
            <person name="Fulton L."/>
            <person name="Clifton S."/>
            <person name="Fulton B."/>
            <person name="Xu J."/>
            <person name="Minx P."/>
            <person name="Pepin K.H."/>
            <person name="Johnson M."/>
            <person name="Bhonagiri V."/>
            <person name="Nash W.E."/>
            <person name="Mardis E.R."/>
            <person name="Wilson R.K."/>
        </authorList>
    </citation>
    <scope>NUCLEOTIDE SEQUENCE [LARGE SCALE GENOMIC DNA]</scope>
    <source>
        <strain evidence="2 3">DSM 18315</strain>
    </source>
</reference>
<evidence type="ECO:0000313" key="3">
    <source>
        <dbReference type="Proteomes" id="UP000005510"/>
    </source>
</evidence>